<dbReference type="InterPro" id="IPR057151">
    <property type="entry name" value="DUF7829"/>
</dbReference>
<sequence length="562" mass="67295">MSFQRSIKVAFDKTSGEILEADDVFDTAKNSFELRRQYHRDEVELYCCECEQKLNVSGSKYDRLHFKHQPNAAFCYLKETDLSQEETEQLAQLYRGKESARHKTLKNKIAEKLYNLDGVDSICVDDTFIYDGNEKRRPDVYCKYLDKELVFEIQLSDLSLRYIYDRHDFYKRKGVFLIWILDDFDVHGRRQMERDIKYLTDFQNFFKLDESSEPFRLLCTYKYPFLTEDNKLLSKWIEKSVSLGQLKFNVESYQIYYFDYGKKLKVRENEHAKRLQKEREEEVKNKERRRKVVAEEKTNSIIDDLRFLWKNKGYNFSSIEEQMENLDEFELSILNKSDAFKPKDGQPRIHHWFSIAKKGHIGFLEHMIDSSYLEIDLNEKSKDDKTLLATMFENIAIEHKMWLLKRLIRKGYNLKKEDEAILAQIETDPIEYESTLIVFHLANELNGCYLIDELFEHKPLVCIIESAKRDKIIGYRYQKTQWIAFANNAIHSYADYWSYIEKAFKNYGIWEKLMLLDKKKTFQKKLAKFHATNPKQKADCLLLLNTLYPELKHDDESVWYLN</sequence>
<proteinExistence type="predicted"/>
<organism evidence="4 5">
    <name type="scientific">Maribacter cobaltidurans</name>
    <dbReference type="NCBI Taxonomy" id="1178778"/>
    <lineage>
        <taxon>Bacteria</taxon>
        <taxon>Pseudomonadati</taxon>
        <taxon>Bacteroidota</taxon>
        <taxon>Flavobacteriia</taxon>
        <taxon>Flavobacteriales</taxon>
        <taxon>Flavobacteriaceae</taxon>
        <taxon>Maribacter</taxon>
    </lineage>
</organism>
<gene>
    <name evidence="4" type="ORF">CJ263_11655</name>
</gene>
<dbReference type="AlphaFoldDB" id="A0A223V7I6"/>
<evidence type="ECO:0000259" key="1">
    <source>
        <dbReference type="Pfam" id="PF19500"/>
    </source>
</evidence>
<feature type="domain" description="DUF6035" evidence="1">
    <location>
        <begin position="85"/>
        <end position="261"/>
    </location>
</feature>
<dbReference type="Pfam" id="PF25167">
    <property type="entry name" value="DUF7829"/>
    <property type="match status" value="1"/>
</dbReference>
<keyword evidence="5" id="KW-1185">Reference proteome</keyword>
<feature type="domain" description="DUF7830" evidence="3">
    <location>
        <begin position="16"/>
        <end position="80"/>
    </location>
</feature>
<dbReference type="EMBL" id="CP022957">
    <property type="protein sequence ID" value="ASV30819.1"/>
    <property type="molecule type" value="Genomic_DNA"/>
</dbReference>
<dbReference type="Pfam" id="PF19500">
    <property type="entry name" value="DUF6035"/>
    <property type="match status" value="1"/>
</dbReference>
<reference evidence="4 5" key="1">
    <citation type="submission" date="2017-08" db="EMBL/GenBank/DDBJ databases">
        <title>The complete genome sequence of Maribacter sp. B1, isolated from deep-sea sediment.</title>
        <authorList>
            <person name="Wu Y.-H."/>
            <person name="Cheng H."/>
            <person name="Xu X.-W."/>
        </authorList>
    </citation>
    <scope>NUCLEOTIDE SEQUENCE [LARGE SCALE GENOMIC DNA]</scope>
    <source>
        <strain evidence="4 5">B1</strain>
    </source>
</reference>
<dbReference type="RefSeq" id="WP_094997437.1">
    <property type="nucleotide sequence ID" value="NZ_BMJL01000003.1"/>
</dbReference>
<dbReference type="OrthoDB" id="1305560at2"/>
<accession>A0A223V7I6</accession>
<dbReference type="Proteomes" id="UP000215244">
    <property type="component" value="Chromosome"/>
</dbReference>
<dbReference type="Pfam" id="PF25169">
    <property type="entry name" value="DUF7830"/>
    <property type="match status" value="1"/>
</dbReference>
<dbReference type="InterPro" id="IPR057152">
    <property type="entry name" value="DUF7830"/>
</dbReference>
<evidence type="ECO:0000313" key="4">
    <source>
        <dbReference type="EMBL" id="ASV30819.1"/>
    </source>
</evidence>
<evidence type="ECO:0000313" key="5">
    <source>
        <dbReference type="Proteomes" id="UP000215244"/>
    </source>
</evidence>
<dbReference type="InterPro" id="IPR046099">
    <property type="entry name" value="DUF6035"/>
</dbReference>
<dbReference type="KEGG" id="marb:CJ263_11655"/>
<evidence type="ECO:0000259" key="2">
    <source>
        <dbReference type="Pfam" id="PF25167"/>
    </source>
</evidence>
<feature type="domain" description="DUF7829" evidence="2">
    <location>
        <begin position="327"/>
        <end position="550"/>
    </location>
</feature>
<evidence type="ECO:0000259" key="3">
    <source>
        <dbReference type="Pfam" id="PF25169"/>
    </source>
</evidence>
<protein>
    <submittedName>
        <fullName evidence="4">Uncharacterized protein</fullName>
    </submittedName>
</protein>
<name>A0A223V7I6_9FLAO</name>